<reference evidence="1 2" key="1">
    <citation type="submission" date="2018-11" db="EMBL/GenBank/DDBJ databases">
        <title>Chryseotalea sanarue gen. nov., sp., nov., a member of the family Cytophagaceae, isolated from a brackish lake in Hamamatsu Japan.</title>
        <authorList>
            <person name="Maejima Y."/>
            <person name="Iino T."/>
            <person name="Muraguchi Y."/>
            <person name="Fukuda K."/>
            <person name="Ohkuma M."/>
            <person name="Moriuchi R."/>
            <person name="Dohra H."/>
            <person name="Kimbara K."/>
            <person name="Shintani M."/>
        </authorList>
    </citation>
    <scope>NUCLEOTIDE SEQUENCE [LARGE SCALE GENOMIC DNA]</scope>
    <source>
        <strain evidence="1 2">Ys</strain>
    </source>
</reference>
<evidence type="ECO:0000313" key="1">
    <source>
        <dbReference type="EMBL" id="GCC52222.1"/>
    </source>
</evidence>
<dbReference type="EMBL" id="BHXQ01000004">
    <property type="protein sequence ID" value="GCC52222.1"/>
    <property type="molecule type" value="Genomic_DNA"/>
</dbReference>
<comment type="caution">
    <text evidence="1">The sequence shown here is derived from an EMBL/GenBank/DDBJ whole genome shotgun (WGS) entry which is preliminary data.</text>
</comment>
<dbReference type="Proteomes" id="UP000288227">
    <property type="component" value="Unassembled WGS sequence"/>
</dbReference>
<evidence type="ECO:0000313" key="2">
    <source>
        <dbReference type="Proteomes" id="UP000288227"/>
    </source>
</evidence>
<accession>A0A401UBI1</accession>
<dbReference type="RefSeq" id="WP_127122866.1">
    <property type="nucleotide sequence ID" value="NZ_BHXQ01000004.1"/>
</dbReference>
<keyword evidence="2" id="KW-1185">Reference proteome</keyword>
<sequence>MKQFKIHLTLIFSAMYLCTSAQVKWEPREFEGKLLSYEVGYSFAYEHIRVEINGKESRFHFYPQYGQFMLNDFKVGSTLKFKALIRLDIIEDDVTHRKQSDAYYWFFNKQTIQEIWWKGEWKKFIESNEKPKKVTSTVFLEETIQSFYVRDEFRSAVKLDNGNVAFLGLIGRFFNPFKYYNVNDKFSFVGEEIVRGDGYAYPLSFTELFYAYEIVKSEGMLKSYLFKQNHVCIGVKFSSAKGDFAVSFPATHAAKVQKFLKPEEPLIIYHSAERGKGQPDDSMAPELHAIIQGKDTLYIEERGFFGGADGKHDHQWVYLEGKIKEIVRSDRGSIINFIVDNEFYIEFDSRFEKQIGSLLKRGLPIKISGEERIKKNGEVYKKNYRIVSPYKIEIGDKTYLLNQLP</sequence>
<proteinExistence type="predicted"/>
<organism evidence="1 2">
    <name type="scientific">Chryseotalea sanaruensis</name>
    <dbReference type="NCBI Taxonomy" id="2482724"/>
    <lineage>
        <taxon>Bacteria</taxon>
        <taxon>Pseudomonadati</taxon>
        <taxon>Bacteroidota</taxon>
        <taxon>Cytophagia</taxon>
        <taxon>Cytophagales</taxon>
        <taxon>Chryseotaleaceae</taxon>
        <taxon>Chryseotalea</taxon>
    </lineage>
</organism>
<dbReference type="AlphaFoldDB" id="A0A401UBI1"/>
<gene>
    <name evidence="1" type="ORF">SanaruYs_24580</name>
</gene>
<name>A0A401UBI1_9BACT</name>
<protein>
    <submittedName>
        <fullName evidence="1">Uncharacterized protein</fullName>
    </submittedName>
</protein>